<protein>
    <submittedName>
        <fullName evidence="2">Uncharacterized protein</fullName>
    </submittedName>
</protein>
<organism evidence="2 3">
    <name type="scientific">Virgibacillus indicus</name>
    <dbReference type="NCBI Taxonomy" id="2024554"/>
    <lineage>
        <taxon>Bacteria</taxon>
        <taxon>Bacillati</taxon>
        <taxon>Bacillota</taxon>
        <taxon>Bacilli</taxon>
        <taxon>Bacillales</taxon>
        <taxon>Bacillaceae</taxon>
        <taxon>Virgibacillus</taxon>
    </lineage>
</organism>
<evidence type="ECO:0000256" key="1">
    <source>
        <dbReference type="SAM" id="SignalP"/>
    </source>
</evidence>
<sequence>MKKSLFFVVFISLVFFATTVSAEEISKDSKSEVQQDIIVDPSWELIEVSVDEETGTMVEIYHEKMTGYSLIDIMNNGRWDWVANSYWNTDGMTVNANLNTQDKVVKSTGGDFMISVYPHQVVPYGAPDAGMRLQMYEKDTFGSDKVGGEKIASPNQQFAVHVIYRGIGGYVDGGEAEFFVKYGVNYHSPDDFLVVYSD</sequence>
<evidence type="ECO:0000313" key="2">
    <source>
        <dbReference type="EMBL" id="OZU88624.1"/>
    </source>
</evidence>
<dbReference type="RefSeq" id="WP_094885720.1">
    <property type="nucleotide sequence ID" value="NZ_NPMS01000004.1"/>
</dbReference>
<reference evidence="2 3" key="1">
    <citation type="submission" date="2017-08" db="EMBL/GenBank/DDBJ databases">
        <title>Virgibacillus indicus sp. nov. and Virgibacillus profoundi sp. nov, two moderately halophilic bacteria isolated from marine sediment by using the Microfluidic Streak Plate.</title>
        <authorList>
            <person name="Xu B."/>
            <person name="Hu B."/>
            <person name="Wang J."/>
            <person name="Zhu Y."/>
            <person name="Huang L."/>
            <person name="Du W."/>
            <person name="Huang Y."/>
        </authorList>
    </citation>
    <scope>NUCLEOTIDE SEQUENCE [LARGE SCALE GENOMIC DNA]</scope>
    <source>
        <strain evidence="2 3">IO3-P2-C2</strain>
    </source>
</reference>
<comment type="caution">
    <text evidence="2">The sequence shown here is derived from an EMBL/GenBank/DDBJ whole genome shotgun (WGS) entry which is preliminary data.</text>
</comment>
<keyword evidence="1" id="KW-0732">Signal</keyword>
<dbReference type="OrthoDB" id="2912061at2"/>
<keyword evidence="3" id="KW-1185">Reference proteome</keyword>
<evidence type="ECO:0000313" key="3">
    <source>
        <dbReference type="Proteomes" id="UP000216498"/>
    </source>
</evidence>
<dbReference type="EMBL" id="NPMS01000004">
    <property type="protein sequence ID" value="OZU88624.1"/>
    <property type="molecule type" value="Genomic_DNA"/>
</dbReference>
<dbReference type="Proteomes" id="UP000216498">
    <property type="component" value="Unassembled WGS sequence"/>
</dbReference>
<dbReference type="AlphaFoldDB" id="A0A265NAY3"/>
<feature type="signal peptide" evidence="1">
    <location>
        <begin position="1"/>
        <end position="22"/>
    </location>
</feature>
<proteinExistence type="predicted"/>
<feature type="chain" id="PRO_5013238351" evidence="1">
    <location>
        <begin position="23"/>
        <end position="198"/>
    </location>
</feature>
<accession>A0A265NAY3</accession>
<gene>
    <name evidence="2" type="ORF">CIL03_10010</name>
</gene>
<name>A0A265NAY3_9BACI</name>